<protein>
    <submittedName>
        <fullName evidence="1">Uncharacterized protein</fullName>
    </submittedName>
</protein>
<organism evidence="1">
    <name type="scientific">marine metagenome</name>
    <dbReference type="NCBI Taxonomy" id="408172"/>
    <lineage>
        <taxon>unclassified sequences</taxon>
        <taxon>metagenomes</taxon>
        <taxon>ecological metagenomes</taxon>
    </lineage>
</organism>
<proteinExistence type="predicted"/>
<accession>A0A382KZH2</accession>
<dbReference type="AlphaFoldDB" id="A0A382KZH2"/>
<sequence length="49" mass="5427">MPFRLTLLAPTTFGSVCNGWLSALVFDHSEVLHLTIPLYATKVVLQTPK</sequence>
<dbReference type="EMBL" id="UINC01083735">
    <property type="protein sequence ID" value="SVC29729.1"/>
    <property type="molecule type" value="Genomic_DNA"/>
</dbReference>
<reference evidence="1" key="1">
    <citation type="submission" date="2018-05" db="EMBL/GenBank/DDBJ databases">
        <authorList>
            <person name="Lanie J.A."/>
            <person name="Ng W.-L."/>
            <person name="Kazmierczak K.M."/>
            <person name="Andrzejewski T.M."/>
            <person name="Davidsen T.M."/>
            <person name="Wayne K.J."/>
            <person name="Tettelin H."/>
            <person name="Glass J.I."/>
            <person name="Rusch D."/>
            <person name="Podicherti R."/>
            <person name="Tsui H.-C.T."/>
            <person name="Winkler M.E."/>
        </authorList>
    </citation>
    <scope>NUCLEOTIDE SEQUENCE</scope>
</reference>
<evidence type="ECO:0000313" key="1">
    <source>
        <dbReference type="EMBL" id="SVC29729.1"/>
    </source>
</evidence>
<gene>
    <name evidence="1" type="ORF">METZ01_LOCUS282583</name>
</gene>
<name>A0A382KZH2_9ZZZZ</name>